<evidence type="ECO:0000259" key="2">
    <source>
        <dbReference type="Pfam" id="PF14016"/>
    </source>
</evidence>
<dbReference type="EMBL" id="JBHXOF010000026">
    <property type="protein sequence ID" value="MFD4217123.1"/>
    <property type="molecule type" value="Genomic_DNA"/>
</dbReference>
<feature type="domain" description="DUF4232" evidence="2">
    <location>
        <begin position="89"/>
        <end position="220"/>
    </location>
</feature>
<dbReference type="Proteomes" id="UP001598251">
    <property type="component" value="Unassembled WGS sequence"/>
</dbReference>
<accession>A0ABW6EPC8</accession>
<keyword evidence="4" id="KW-1185">Reference proteome</keyword>
<comment type="caution">
    <text evidence="3">The sequence shown here is derived from an EMBL/GenBank/DDBJ whole genome shotgun (WGS) entry which is preliminary data.</text>
</comment>
<reference evidence="3 4" key="1">
    <citation type="submission" date="2024-09" db="EMBL/GenBank/DDBJ databases">
        <title>The Natural Products Discovery Center: Release of the First 8490 Sequenced Strains for Exploring Actinobacteria Biosynthetic Diversity.</title>
        <authorList>
            <person name="Kalkreuter E."/>
            <person name="Kautsar S.A."/>
            <person name="Yang D."/>
            <person name="Bader C.D."/>
            <person name="Teijaro C.N."/>
            <person name="Fluegel L."/>
            <person name="Davis C.M."/>
            <person name="Simpson J.R."/>
            <person name="Lauterbach L."/>
            <person name="Steele A.D."/>
            <person name="Gui C."/>
            <person name="Meng S."/>
            <person name="Li G."/>
            <person name="Viehrig K."/>
            <person name="Ye F."/>
            <person name="Su P."/>
            <person name="Kiefer A.F."/>
            <person name="Nichols A."/>
            <person name="Cepeda A.J."/>
            <person name="Yan W."/>
            <person name="Fan B."/>
            <person name="Jiang Y."/>
            <person name="Adhikari A."/>
            <person name="Zheng C.-J."/>
            <person name="Schuster L."/>
            <person name="Cowan T.M."/>
            <person name="Smanski M.J."/>
            <person name="Chevrette M.G."/>
            <person name="De Carvalho L.P.S."/>
            <person name="Shen B."/>
        </authorList>
    </citation>
    <scope>NUCLEOTIDE SEQUENCE [LARGE SCALE GENOMIC DNA]</scope>
    <source>
        <strain evidence="3 4">NPDC058546</strain>
    </source>
</reference>
<dbReference type="RefSeq" id="WP_382828385.1">
    <property type="nucleotide sequence ID" value="NZ_JBHXLY010000023.1"/>
</dbReference>
<gene>
    <name evidence="3" type="ORF">ACFWSS_30070</name>
</gene>
<feature type="compositionally biased region" description="Low complexity" evidence="1">
    <location>
        <begin position="66"/>
        <end position="77"/>
    </location>
</feature>
<evidence type="ECO:0000256" key="1">
    <source>
        <dbReference type="SAM" id="MobiDB-lite"/>
    </source>
</evidence>
<name>A0ABW6EPC8_9ACTN</name>
<feature type="region of interest" description="Disordered" evidence="1">
    <location>
        <begin position="35"/>
        <end position="89"/>
    </location>
</feature>
<protein>
    <submittedName>
        <fullName evidence="3">DUF4232 domain-containing protein</fullName>
    </submittedName>
</protein>
<sequence length="226" mass="23068">MSDGVRVRVRRRVRVALTAAALTALTGCSGFLVPAGEGERPEPTPSASASGPGIVRAETLPPAPTPGADAPAYGAPAQTGPTSAPPGTCPASGVVVDMGPVETGMMHRAVVLTLTNCGSKPYAVDGYPWVQALGEDGNPLPVKVNEDGSYFGSDPGPKKLLLDPGLTVKSILAWVSTPEGGDLIEGDALAISAAPGLPVRVFPLEGHDIRLMDELNTTAWRTELGG</sequence>
<organism evidence="3 4">
    <name type="scientific">Streptomyces sindenensis</name>
    <dbReference type="NCBI Taxonomy" id="67363"/>
    <lineage>
        <taxon>Bacteria</taxon>
        <taxon>Bacillati</taxon>
        <taxon>Actinomycetota</taxon>
        <taxon>Actinomycetes</taxon>
        <taxon>Kitasatosporales</taxon>
        <taxon>Streptomycetaceae</taxon>
        <taxon>Streptomyces</taxon>
    </lineage>
</organism>
<proteinExistence type="predicted"/>
<evidence type="ECO:0000313" key="3">
    <source>
        <dbReference type="EMBL" id="MFD4217123.1"/>
    </source>
</evidence>
<dbReference type="Pfam" id="PF14016">
    <property type="entry name" value="DUF4232"/>
    <property type="match status" value="1"/>
</dbReference>
<dbReference type="PROSITE" id="PS51257">
    <property type="entry name" value="PROKAR_LIPOPROTEIN"/>
    <property type="match status" value="1"/>
</dbReference>
<evidence type="ECO:0000313" key="4">
    <source>
        <dbReference type="Proteomes" id="UP001598251"/>
    </source>
</evidence>
<dbReference type="InterPro" id="IPR025326">
    <property type="entry name" value="DUF4232"/>
</dbReference>